<dbReference type="CDD" id="cd02062">
    <property type="entry name" value="Nitro_FMN_reductase"/>
    <property type="match status" value="1"/>
</dbReference>
<evidence type="ECO:0000313" key="8">
    <source>
        <dbReference type="Proteomes" id="UP000425960"/>
    </source>
</evidence>
<dbReference type="SUPFAM" id="SSF55469">
    <property type="entry name" value="FMN-dependent nitroreductase-like"/>
    <property type="match status" value="1"/>
</dbReference>
<proteinExistence type="inferred from homology"/>
<evidence type="ECO:0000259" key="6">
    <source>
        <dbReference type="Pfam" id="PF00881"/>
    </source>
</evidence>
<name>A0A5K7ZX66_9BACT</name>
<organism evidence="7 8">
    <name type="scientific">Desulfosarcina ovata subsp. sediminis</name>
    <dbReference type="NCBI Taxonomy" id="885957"/>
    <lineage>
        <taxon>Bacteria</taxon>
        <taxon>Pseudomonadati</taxon>
        <taxon>Thermodesulfobacteriota</taxon>
        <taxon>Desulfobacteria</taxon>
        <taxon>Desulfobacterales</taxon>
        <taxon>Desulfosarcinaceae</taxon>
        <taxon>Desulfosarcina</taxon>
    </lineage>
</organism>
<keyword evidence="4" id="KW-0288">FMN</keyword>
<accession>A0A5K7ZX66</accession>
<dbReference type="PANTHER" id="PTHR43673">
    <property type="entry name" value="NAD(P)H NITROREDUCTASE YDGI-RELATED"/>
    <property type="match status" value="1"/>
</dbReference>
<evidence type="ECO:0000256" key="5">
    <source>
        <dbReference type="ARBA" id="ARBA00023002"/>
    </source>
</evidence>
<dbReference type="InterPro" id="IPR029479">
    <property type="entry name" value="Nitroreductase"/>
</dbReference>
<evidence type="ECO:0000256" key="3">
    <source>
        <dbReference type="ARBA" id="ARBA00022630"/>
    </source>
</evidence>
<evidence type="ECO:0000256" key="1">
    <source>
        <dbReference type="ARBA" id="ARBA00001917"/>
    </source>
</evidence>
<comment type="cofactor">
    <cofactor evidence="1">
        <name>FMN</name>
        <dbReference type="ChEBI" id="CHEBI:58210"/>
    </cofactor>
</comment>
<keyword evidence="5" id="KW-0560">Oxidoreductase</keyword>
<comment type="similarity">
    <text evidence="2">Belongs to the nitroreductase family.</text>
</comment>
<dbReference type="KEGG" id="dov:DSCO28_54150"/>
<dbReference type="PANTHER" id="PTHR43673:SF2">
    <property type="entry name" value="NITROREDUCTASE"/>
    <property type="match status" value="1"/>
</dbReference>
<evidence type="ECO:0000256" key="2">
    <source>
        <dbReference type="ARBA" id="ARBA00007118"/>
    </source>
</evidence>
<dbReference type="AlphaFoldDB" id="A0A5K7ZX66"/>
<dbReference type="Proteomes" id="UP000425960">
    <property type="component" value="Chromosome"/>
</dbReference>
<keyword evidence="3" id="KW-0285">Flavoprotein</keyword>
<dbReference type="Pfam" id="PF00881">
    <property type="entry name" value="Nitroreductase"/>
    <property type="match status" value="1"/>
</dbReference>
<evidence type="ECO:0000256" key="4">
    <source>
        <dbReference type="ARBA" id="ARBA00022643"/>
    </source>
</evidence>
<dbReference type="EMBL" id="AP021876">
    <property type="protein sequence ID" value="BBO84849.1"/>
    <property type="molecule type" value="Genomic_DNA"/>
</dbReference>
<feature type="domain" description="Nitroreductase" evidence="6">
    <location>
        <begin position="7"/>
        <end position="162"/>
    </location>
</feature>
<reference evidence="7 8" key="1">
    <citation type="submission" date="2019-11" db="EMBL/GenBank/DDBJ databases">
        <title>Comparative genomics of hydrocarbon-degrading Desulfosarcina strains.</title>
        <authorList>
            <person name="Watanabe M."/>
            <person name="Kojima H."/>
            <person name="Fukui M."/>
        </authorList>
    </citation>
    <scope>NUCLEOTIDE SEQUENCE [LARGE SCALE GENOMIC DNA]</scope>
    <source>
        <strain evidence="7 8">28bB2T</strain>
    </source>
</reference>
<sequence>MNVSEAITKRKSVRAYLDKPVLAEDLAKIVEAGQWAPNAGAFQISVIRNAGLRQRINDLTHSAMANSGVEFLQQRVSLPGYQPLYGAPVLLLLSGPTESPYSAVNTSLAAENMILEATELGLGSCYIVSPTLALNAGNDRALAQEAGIPDSYQLQCAVIIGYAAAENKFTVGERTPKGSVNYVD</sequence>
<gene>
    <name evidence="7" type="ORF">DSCO28_54150</name>
</gene>
<dbReference type="InterPro" id="IPR000415">
    <property type="entry name" value="Nitroreductase-like"/>
</dbReference>
<protein>
    <submittedName>
        <fullName evidence="7">Nitroreductase</fullName>
    </submittedName>
</protein>
<dbReference type="Gene3D" id="3.40.109.10">
    <property type="entry name" value="NADH Oxidase"/>
    <property type="match status" value="1"/>
</dbReference>
<evidence type="ECO:0000313" key="7">
    <source>
        <dbReference type="EMBL" id="BBO84849.1"/>
    </source>
</evidence>
<dbReference type="GO" id="GO:0016491">
    <property type="term" value="F:oxidoreductase activity"/>
    <property type="evidence" value="ECO:0007669"/>
    <property type="project" value="UniProtKB-KW"/>
</dbReference>